<accession>A0A4S2KX32</accession>
<sequence>MTETKIDLHEQSTYDTTYHIDREVIQSRQDATGGITPTGVFTSLGSSLVIKVARKRGARQPGDSHVDYRILIERTLPSFVPLIPTVLDPRTSPVSVTSSLCYRSFEERVPRRSIYTMARLIAKLAEKASKEFRRQQAEEGRLLRSKANYFIPTCRLRPVQEVNGRRYRIEWTPSFKSPFSRFLLGFARATLLNTTRLSVTLKLTFATDQCPMQFKIQAIREKLLFLPQLLCCNLPSHVTAIGNFNARPVLPNDFIQRNGCRGAEWRSRSMPKLGIDTAHSFTFASPARLLSPTSHPVINRSRVQVDYLHHLGLVEAEEVCIPAQWEQDRPGRTGDYFARIAPSSQKAALLICLRYGDRGLPIITYDPLLAAGAISPAATNRYGEDREMGEIGDWKPRPNYILLKNIPYSFVNDMSGVQHYGMADGKFRWRIMRAS</sequence>
<dbReference type="AlphaFoldDB" id="A0A4S2KX32"/>
<protein>
    <submittedName>
        <fullName evidence="1">Uncharacterized protein</fullName>
    </submittedName>
</protein>
<evidence type="ECO:0000313" key="1">
    <source>
        <dbReference type="EMBL" id="TGZ52799.1"/>
    </source>
</evidence>
<proteinExistence type="predicted"/>
<organism evidence="1 2">
    <name type="scientific">Temnothorax longispinosus</name>
    <dbReference type="NCBI Taxonomy" id="300112"/>
    <lineage>
        <taxon>Eukaryota</taxon>
        <taxon>Metazoa</taxon>
        <taxon>Ecdysozoa</taxon>
        <taxon>Arthropoda</taxon>
        <taxon>Hexapoda</taxon>
        <taxon>Insecta</taxon>
        <taxon>Pterygota</taxon>
        <taxon>Neoptera</taxon>
        <taxon>Endopterygota</taxon>
        <taxon>Hymenoptera</taxon>
        <taxon>Apocrita</taxon>
        <taxon>Aculeata</taxon>
        <taxon>Formicoidea</taxon>
        <taxon>Formicidae</taxon>
        <taxon>Myrmicinae</taxon>
        <taxon>Temnothorax</taxon>
    </lineage>
</organism>
<comment type="caution">
    <text evidence="1">The sequence shown here is derived from an EMBL/GenBank/DDBJ whole genome shotgun (WGS) entry which is preliminary data.</text>
</comment>
<keyword evidence="2" id="KW-1185">Reference proteome</keyword>
<dbReference type="EMBL" id="QBLH01001190">
    <property type="protein sequence ID" value="TGZ52799.1"/>
    <property type="molecule type" value="Genomic_DNA"/>
</dbReference>
<reference evidence="1 2" key="1">
    <citation type="journal article" date="2019" name="Philos. Trans. R. Soc. Lond., B, Biol. Sci.">
        <title>Ant behaviour and brain gene expression of defending hosts depend on the ecological success of the intruding social parasite.</title>
        <authorList>
            <person name="Kaur R."/>
            <person name="Stoldt M."/>
            <person name="Jongepier E."/>
            <person name="Feldmeyer B."/>
            <person name="Menzel F."/>
            <person name="Bornberg-Bauer E."/>
            <person name="Foitzik S."/>
        </authorList>
    </citation>
    <scope>NUCLEOTIDE SEQUENCE [LARGE SCALE GENOMIC DNA]</scope>
    <source>
        <tissue evidence="1">Whole body</tissue>
    </source>
</reference>
<gene>
    <name evidence="1" type="ORF">DBV15_07553</name>
</gene>
<name>A0A4S2KX32_9HYME</name>
<evidence type="ECO:0000313" key="2">
    <source>
        <dbReference type="Proteomes" id="UP000310200"/>
    </source>
</evidence>
<dbReference type="Proteomes" id="UP000310200">
    <property type="component" value="Unassembled WGS sequence"/>
</dbReference>